<keyword evidence="9" id="KW-1185">Reference proteome</keyword>
<dbReference type="PANTHER" id="PTHR10253">
    <property type="entry name" value="POLYCOMB PROTEIN"/>
    <property type="match status" value="1"/>
</dbReference>
<evidence type="ECO:0000313" key="8">
    <source>
        <dbReference type="EMBL" id="RPB23117.1"/>
    </source>
</evidence>
<feature type="repeat" description="WD" evidence="6">
    <location>
        <begin position="117"/>
        <end position="152"/>
    </location>
</feature>
<evidence type="ECO:0000256" key="5">
    <source>
        <dbReference type="ARBA" id="ARBA00023163"/>
    </source>
</evidence>
<keyword evidence="3" id="KW-0677">Repeat</keyword>
<comment type="similarity">
    <text evidence="1">Belongs to the WD repeat ESC family.</text>
</comment>
<keyword evidence="2 6" id="KW-0853">WD repeat</keyword>
<evidence type="ECO:0000313" key="9">
    <source>
        <dbReference type="Proteomes" id="UP000267821"/>
    </source>
</evidence>
<dbReference type="STRING" id="1051890.A0A3N4LJN4"/>
<dbReference type="PROSITE" id="PS50082">
    <property type="entry name" value="WD_REPEATS_2"/>
    <property type="match status" value="2"/>
</dbReference>
<dbReference type="InterPro" id="IPR015943">
    <property type="entry name" value="WD40/YVTN_repeat-like_dom_sf"/>
</dbReference>
<feature type="repeat" description="WD" evidence="6">
    <location>
        <begin position="166"/>
        <end position="199"/>
    </location>
</feature>
<evidence type="ECO:0000256" key="3">
    <source>
        <dbReference type="ARBA" id="ARBA00022737"/>
    </source>
</evidence>
<dbReference type="SUPFAM" id="SSF50978">
    <property type="entry name" value="WD40 repeat-like"/>
    <property type="match status" value="1"/>
</dbReference>
<reference evidence="8 9" key="1">
    <citation type="journal article" date="2018" name="Nat. Ecol. Evol.">
        <title>Pezizomycetes genomes reveal the molecular basis of ectomycorrhizal truffle lifestyle.</title>
        <authorList>
            <person name="Murat C."/>
            <person name="Payen T."/>
            <person name="Noel B."/>
            <person name="Kuo A."/>
            <person name="Morin E."/>
            <person name="Chen J."/>
            <person name="Kohler A."/>
            <person name="Krizsan K."/>
            <person name="Balestrini R."/>
            <person name="Da Silva C."/>
            <person name="Montanini B."/>
            <person name="Hainaut M."/>
            <person name="Levati E."/>
            <person name="Barry K.W."/>
            <person name="Belfiori B."/>
            <person name="Cichocki N."/>
            <person name="Clum A."/>
            <person name="Dockter R.B."/>
            <person name="Fauchery L."/>
            <person name="Guy J."/>
            <person name="Iotti M."/>
            <person name="Le Tacon F."/>
            <person name="Lindquist E.A."/>
            <person name="Lipzen A."/>
            <person name="Malagnac F."/>
            <person name="Mello A."/>
            <person name="Molinier V."/>
            <person name="Miyauchi S."/>
            <person name="Poulain J."/>
            <person name="Riccioni C."/>
            <person name="Rubini A."/>
            <person name="Sitrit Y."/>
            <person name="Splivallo R."/>
            <person name="Traeger S."/>
            <person name="Wang M."/>
            <person name="Zifcakova L."/>
            <person name="Wipf D."/>
            <person name="Zambonelli A."/>
            <person name="Paolocci F."/>
            <person name="Nowrousian M."/>
            <person name="Ottonello S."/>
            <person name="Baldrian P."/>
            <person name="Spatafora J.W."/>
            <person name="Henrissat B."/>
            <person name="Nagy L.G."/>
            <person name="Aury J.M."/>
            <person name="Wincker P."/>
            <person name="Grigoriev I.V."/>
            <person name="Bonfante P."/>
            <person name="Martin F.M."/>
        </authorList>
    </citation>
    <scope>NUCLEOTIDE SEQUENCE [LARGE SCALE GENOMIC DNA]</scope>
    <source>
        <strain evidence="8 9">ATCC MYA-4762</strain>
    </source>
</reference>
<proteinExistence type="inferred from homology"/>
<evidence type="ECO:0000256" key="2">
    <source>
        <dbReference type="ARBA" id="ARBA00022574"/>
    </source>
</evidence>
<dbReference type="Proteomes" id="UP000267821">
    <property type="component" value="Unassembled WGS sequence"/>
</dbReference>
<dbReference type="AlphaFoldDB" id="A0A3N4LJN4"/>
<keyword evidence="5" id="KW-0804">Transcription</keyword>
<dbReference type="InterPro" id="IPR051243">
    <property type="entry name" value="PcG_WD-repeat"/>
</dbReference>
<dbReference type="Pfam" id="PF00400">
    <property type="entry name" value="WD40"/>
    <property type="match status" value="2"/>
</dbReference>
<dbReference type="SMART" id="SM00320">
    <property type="entry name" value="WD40"/>
    <property type="match status" value="3"/>
</dbReference>
<evidence type="ECO:0000256" key="6">
    <source>
        <dbReference type="PROSITE-ProRule" id="PRU00221"/>
    </source>
</evidence>
<dbReference type="EMBL" id="ML121548">
    <property type="protein sequence ID" value="RPB23117.1"/>
    <property type="molecule type" value="Genomic_DNA"/>
</dbReference>
<keyword evidence="4" id="KW-0805">Transcription regulation</keyword>
<evidence type="ECO:0000256" key="1">
    <source>
        <dbReference type="ARBA" id="ARBA00008075"/>
    </source>
</evidence>
<dbReference type="Gene3D" id="2.130.10.10">
    <property type="entry name" value="YVTN repeat-like/Quinoprotein amine dehydrogenase"/>
    <property type="match status" value="1"/>
</dbReference>
<evidence type="ECO:0000256" key="7">
    <source>
        <dbReference type="SAM" id="MobiDB-lite"/>
    </source>
</evidence>
<organism evidence="8 9">
    <name type="scientific">Terfezia boudieri ATCC MYA-4762</name>
    <dbReference type="NCBI Taxonomy" id="1051890"/>
    <lineage>
        <taxon>Eukaryota</taxon>
        <taxon>Fungi</taxon>
        <taxon>Dikarya</taxon>
        <taxon>Ascomycota</taxon>
        <taxon>Pezizomycotina</taxon>
        <taxon>Pezizomycetes</taxon>
        <taxon>Pezizales</taxon>
        <taxon>Pezizaceae</taxon>
        <taxon>Terfezia</taxon>
    </lineage>
</organism>
<protein>
    <submittedName>
        <fullName evidence="8">WD40 repeat-like protein</fullName>
    </submittedName>
</protein>
<gene>
    <name evidence="8" type="ORF">L211DRAFT_787598</name>
</gene>
<dbReference type="InterPro" id="IPR036322">
    <property type="entry name" value="WD40_repeat_dom_sf"/>
</dbReference>
<evidence type="ECO:0000256" key="4">
    <source>
        <dbReference type="ARBA" id="ARBA00023015"/>
    </source>
</evidence>
<accession>A0A3N4LJN4</accession>
<name>A0A3N4LJN4_9PEZI</name>
<dbReference type="InterPro" id="IPR001680">
    <property type="entry name" value="WD40_rpt"/>
</dbReference>
<dbReference type="PROSITE" id="PS50294">
    <property type="entry name" value="WD_REPEATS_REGION"/>
    <property type="match status" value="2"/>
</dbReference>
<feature type="region of interest" description="Disordered" evidence="7">
    <location>
        <begin position="338"/>
        <end position="361"/>
    </location>
</feature>
<sequence>MNSPDSTSTTPQSYSLLTIRRQKLDTFYSVSFYPYSSPEDDPVFAVCGGLETIVYRFHPEKGAEVIQYFVDDSPTEVLCTSCWTKDLETGDPILCVGGNAGTIKVLNVREGKLIQTLIGHGDEVMDLEISPTDPNILASASADSSIRIWSLDPKHRQQPLACVLAGEGHRETVLTLAFHASGRYLLSGGMDHIVNLWTLPELPIESTGTDTPIQIIYPHFSSSIVHSNYIDCLAFHGDLILSKAAKEHKIILWQIQNFSSSAPPLPQSRAPTTHEWRETRSAYGGTYDRLLQFHAPDTEPFFLHFGLLSEPGRHPMLAVGGTTGRVCMWDLRRIENVSPTGSGDGIGEGSARPALSKTKKEDGINDPFAVIKPHLTQDIPKGKTVREVGFSKNGECMVAVGDFGMVALFQKQSPK</sequence>
<dbReference type="InParanoid" id="A0A3N4LJN4"/>
<dbReference type="OrthoDB" id="7318948at2759"/>